<dbReference type="PANTHER" id="PTHR33112">
    <property type="entry name" value="DOMAIN PROTEIN, PUTATIVE-RELATED"/>
    <property type="match status" value="1"/>
</dbReference>
<proteinExistence type="predicted"/>
<protein>
    <recommendedName>
        <fullName evidence="1">Heterokaryon incompatibility domain-containing protein</fullName>
    </recommendedName>
</protein>
<evidence type="ECO:0000313" key="3">
    <source>
        <dbReference type="Proteomes" id="UP000019373"/>
    </source>
</evidence>
<evidence type="ECO:0000259" key="1">
    <source>
        <dbReference type="Pfam" id="PF06985"/>
    </source>
</evidence>
<evidence type="ECO:0000313" key="2">
    <source>
        <dbReference type="EMBL" id="ERF69010.1"/>
    </source>
</evidence>
<dbReference type="OrthoDB" id="5125733at2759"/>
<sequence>MSANQHQVQHAARSLVCDRCWHDFFDTTDFQLVCLGYGPSIHIYSRARQIASMRQINESVAKGCNWCRFIQTFIKRAQKSKENDGLLEVSLTPRRSASTPKGNNTFYLNIKAEQHRLEWFDSFLITIHAFTDEMDMAAAFVTARKVQTDINSDHAHQQIKCWLEECGSHECCVQQPGSTLPKRVVEVAPEKCPDTPRLLITEGQKGRYATLSYCWGVEPYGLLSMSNICTYTQGLDVEALPQTFQDAIAVAKTLRIPYLWIDALCIIQDSREDKMQEISVMERIYRESFLTVVAASSANTTDGFLQPRPPPWKSYTIPFRLAGDRFGSMSIQEFEFVEYDERSEPINKRAWTLQEQIIPNRCLIYASHTLQWRCDAGVKNLGNSLHYTSSFEHGKYCETISFLRRPAAKREDQFTRWLRIVHIYAARRASLVTDKLTALAGITKEFSDTLGPRYYAGLWEYSLLPQLTWRTLPRSYHSKLSCTRPITYRAPSWSWASIEGRVWFPYDIFREDASDKLYRCSLIHCETMVKSATSPFGEVVAASLKIKAVLRQAWLIPSREAVLWLAEDNPSLAAAETLHLANFRQDNPEHAHDLQYASEGVSGMEGKYDVSGDWPPALVFCLPVLTWGSKIHGLLLAPADRGTFRRVGSFDWGEAAGFDHLQRVEIMIV</sequence>
<dbReference type="Pfam" id="PF06985">
    <property type="entry name" value="HET"/>
    <property type="match status" value="1"/>
</dbReference>
<dbReference type="EMBL" id="KE721476">
    <property type="protein sequence ID" value="ERF69010.1"/>
    <property type="molecule type" value="Genomic_DNA"/>
</dbReference>
<keyword evidence="3" id="KW-1185">Reference proteome</keyword>
<dbReference type="PANTHER" id="PTHR33112:SF16">
    <property type="entry name" value="HETEROKARYON INCOMPATIBILITY DOMAIN-CONTAINING PROTEIN"/>
    <property type="match status" value="1"/>
</dbReference>
<dbReference type="OMA" id="TEPMIVF"/>
<dbReference type="AlphaFoldDB" id="U1HFW1"/>
<name>U1HFW1_ENDPU</name>
<dbReference type="Proteomes" id="UP000019373">
    <property type="component" value="Unassembled WGS sequence"/>
</dbReference>
<feature type="domain" description="Heterokaryon incompatibility" evidence="1">
    <location>
        <begin position="208"/>
        <end position="355"/>
    </location>
</feature>
<reference evidence="3" key="1">
    <citation type="journal article" date="2014" name="BMC Genomics">
        <title>Genome characteristics reveal the impact of lichenization on lichen-forming fungus Endocarpon pusillum Hedwig (Verrucariales, Ascomycota).</title>
        <authorList>
            <person name="Wang Y.-Y."/>
            <person name="Liu B."/>
            <person name="Zhang X.-Y."/>
            <person name="Zhou Q.-M."/>
            <person name="Zhang T."/>
            <person name="Li H."/>
            <person name="Yu Y.-F."/>
            <person name="Zhang X.-L."/>
            <person name="Hao X.-Y."/>
            <person name="Wang M."/>
            <person name="Wang L."/>
            <person name="Wei J.-C."/>
        </authorList>
    </citation>
    <scope>NUCLEOTIDE SEQUENCE [LARGE SCALE GENOMIC DNA]</scope>
    <source>
        <strain evidence="3">Z07020 / HMAS-L-300199</strain>
    </source>
</reference>
<organism evidence="2 3">
    <name type="scientific">Endocarpon pusillum (strain Z07020 / HMAS-L-300199)</name>
    <name type="common">Lichen-forming fungus</name>
    <dbReference type="NCBI Taxonomy" id="1263415"/>
    <lineage>
        <taxon>Eukaryota</taxon>
        <taxon>Fungi</taxon>
        <taxon>Dikarya</taxon>
        <taxon>Ascomycota</taxon>
        <taxon>Pezizomycotina</taxon>
        <taxon>Eurotiomycetes</taxon>
        <taxon>Chaetothyriomycetidae</taxon>
        <taxon>Verrucariales</taxon>
        <taxon>Verrucariaceae</taxon>
        <taxon>Endocarpon</taxon>
    </lineage>
</organism>
<dbReference type="RefSeq" id="XP_007805358.1">
    <property type="nucleotide sequence ID" value="XM_007807167.1"/>
</dbReference>
<dbReference type="eggNOG" id="ENOG502QWMA">
    <property type="taxonomic scope" value="Eukaryota"/>
</dbReference>
<accession>U1HFW1</accession>
<dbReference type="InterPro" id="IPR010730">
    <property type="entry name" value="HET"/>
</dbReference>
<dbReference type="HOGENOM" id="CLU_002639_6_3_1"/>
<gene>
    <name evidence="2" type="ORF">EPUS_06697</name>
</gene>
<dbReference type="GeneID" id="19241590"/>